<protein>
    <submittedName>
        <fullName evidence="2">Uncharacterized protein</fullName>
    </submittedName>
</protein>
<keyword evidence="3" id="KW-1185">Reference proteome</keyword>
<dbReference type="EMBL" id="JANPWB010000005">
    <property type="protein sequence ID" value="KAJ1183892.1"/>
    <property type="molecule type" value="Genomic_DNA"/>
</dbReference>
<proteinExistence type="predicted"/>
<name>A0AAV7U4G6_PLEWA</name>
<evidence type="ECO:0000313" key="2">
    <source>
        <dbReference type="EMBL" id="KAJ1183892.1"/>
    </source>
</evidence>
<accession>A0AAV7U4G6</accession>
<gene>
    <name evidence="2" type="ORF">NDU88_000702</name>
</gene>
<feature type="region of interest" description="Disordered" evidence="1">
    <location>
        <begin position="1"/>
        <end position="20"/>
    </location>
</feature>
<dbReference type="Proteomes" id="UP001066276">
    <property type="component" value="Chromosome 3_1"/>
</dbReference>
<comment type="caution">
    <text evidence="2">The sequence shown here is derived from an EMBL/GenBank/DDBJ whole genome shotgun (WGS) entry which is preliminary data.</text>
</comment>
<organism evidence="2 3">
    <name type="scientific">Pleurodeles waltl</name>
    <name type="common">Iberian ribbed newt</name>
    <dbReference type="NCBI Taxonomy" id="8319"/>
    <lineage>
        <taxon>Eukaryota</taxon>
        <taxon>Metazoa</taxon>
        <taxon>Chordata</taxon>
        <taxon>Craniata</taxon>
        <taxon>Vertebrata</taxon>
        <taxon>Euteleostomi</taxon>
        <taxon>Amphibia</taxon>
        <taxon>Batrachia</taxon>
        <taxon>Caudata</taxon>
        <taxon>Salamandroidea</taxon>
        <taxon>Salamandridae</taxon>
        <taxon>Pleurodelinae</taxon>
        <taxon>Pleurodeles</taxon>
    </lineage>
</organism>
<evidence type="ECO:0000313" key="3">
    <source>
        <dbReference type="Proteomes" id="UP001066276"/>
    </source>
</evidence>
<evidence type="ECO:0000256" key="1">
    <source>
        <dbReference type="SAM" id="MobiDB-lite"/>
    </source>
</evidence>
<sequence>MAGKRVPHLEGPRDTGAASTMGGYWAAQNEIRPTSSRPVATPRFVRASAFPPRRPLTSRPSSLRIGRGVMRRLNIEDRPVLSLRPRTLTHVRQA</sequence>
<dbReference type="AlphaFoldDB" id="A0AAV7U4G6"/>
<reference evidence="2" key="1">
    <citation type="journal article" date="2022" name="bioRxiv">
        <title>Sequencing and chromosome-scale assembly of the giantPleurodeles waltlgenome.</title>
        <authorList>
            <person name="Brown T."/>
            <person name="Elewa A."/>
            <person name="Iarovenko S."/>
            <person name="Subramanian E."/>
            <person name="Araus A.J."/>
            <person name="Petzold A."/>
            <person name="Susuki M."/>
            <person name="Suzuki K.-i.T."/>
            <person name="Hayashi T."/>
            <person name="Toyoda A."/>
            <person name="Oliveira C."/>
            <person name="Osipova E."/>
            <person name="Leigh N.D."/>
            <person name="Simon A."/>
            <person name="Yun M.H."/>
        </authorList>
    </citation>
    <scope>NUCLEOTIDE SEQUENCE</scope>
    <source>
        <strain evidence="2">20211129_DDA</strain>
        <tissue evidence="2">Liver</tissue>
    </source>
</reference>